<comment type="caution">
    <text evidence="2">The sequence shown here is derived from an EMBL/GenBank/DDBJ whole genome shotgun (WGS) entry which is preliminary data.</text>
</comment>
<evidence type="ECO:0000256" key="1">
    <source>
        <dbReference type="SAM" id="MobiDB-lite"/>
    </source>
</evidence>
<evidence type="ECO:0000313" key="2">
    <source>
        <dbReference type="EMBL" id="MDY3560555.1"/>
    </source>
</evidence>
<accession>A0ABU5EZN1</accession>
<keyword evidence="3" id="KW-1185">Reference proteome</keyword>
<name>A0ABU5EZN1_9BACT</name>
<organism evidence="2 3">
    <name type="scientific">Gemmata algarum</name>
    <dbReference type="NCBI Taxonomy" id="2975278"/>
    <lineage>
        <taxon>Bacteria</taxon>
        <taxon>Pseudomonadati</taxon>
        <taxon>Planctomycetota</taxon>
        <taxon>Planctomycetia</taxon>
        <taxon>Gemmatales</taxon>
        <taxon>Gemmataceae</taxon>
        <taxon>Gemmata</taxon>
    </lineage>
</organism>
<feature type="compositionally biased region" description="Low complexity" evidence="1">
    <location>
        <begin position="96"/>
        <end position="105"/>
    </location>
</feature>
<dbReference type="EMBL" id="JAXBLV010000179">
    <property type="protein sequence ID" value="MDY3560555.1"/>
    <property type="molecule type" value="Genomic_DNA"/>
</dbReference>
<evidence type="ECO:0000313" key="3">
    <source>
        <dbReference type="Proteomes" id="UP001272242"/>
    </source>
</evidence>
<sequence>MAIRSISHFLWQVLRATKRSKKPPTGRQLRISPTPRSKDGSFLTALVDEGLLDFVTGSAAAPFDATFALTVKGEHAAEYGEYEYEPKRPAPPPAPAIAKAAPATAKKGRSAKKS</sequence>
<proteinExistence type="predicted"/>
<dbReference type="RefSeq" id="WP_320687101.1">
    <property type="nucleotide sequence ID" value="NZ_JAXBLV010000179.1"/>
</dbReference>
<protein>
    <submittedName>
        <fullName evidence="2">Uncharacterized protein</fullName>
    </submittedName>
</protein>
<feature type="region of interest" description="Disordered" evidence="1">
    <location>
        <begin position="82"/>
        <end position="114"/>
    </location>
</feature>
<gene>
    <name evidence="2" type="ORF">R5W23_001790</name>
</gene>
<reference evidence="3" key="1">
    <citation type="journal article" date="2023" name="Mar. Drugs">
        <title>Gemmata algarum, a Novel Planctomycete Isolated from an Algal Mat, Displays Antimicrobial Activity.</title>
        <authorList>
            <person name="Kumar G."/>
            <person name="Kallscheuer N."/>
            <person name="Kashif M."/>
            <person name="Ahamad S."/>
            <person name="Jagadeeshwari U."/>
            <person name="Pannikurungottu S."/>
            <person name="Haufschild T."/>
            <person name="Kabuu M."/>
            <person name="Sasikala C."/>
            <person name="Jogler C."/>
            <person name="Ramana C."/>
        </authorList>
    </citation>
    <scope>NUCLEOTIDE SEQUENCE [LARGE SCALE GENOMIC DNA]</scope>
    <source>
        <strain evidence="3">JC673</strain>
    </source>
</reference>
<dbReference type="Proteomes" id="UP001272242">
    <property type="component" value="Unassembled WGS sequence"/>
</dbReference>